<dbReference type="SUPFAM" id="SSF49373">
    <property type="entry name" value="Invasin/intimin cell-adhesion fragments"/>
    <property type="match status" value="1"/>
</dbReference>
<comment type="caution">
    <text evidence="2">The sequence shown here is derived from an EMBL/GenBank/DDBJ whole genome shotgun (WGS) entry which is preliminary data.</text>
</comment>
<evidence type="ECO:0000313" key="2">
    <source>
        <dbReference type="EMBL" id="KRO00063.1"/>
    </source>
</evidence>
<gene>
    <name evidence="2" type="ORF">IV57_GL002079</name>
</gene>
<evidence type="ECO:0000259" key="1">
    <source>
        <dbReference type="Pfam" id="PF02368"/>
    </source>
</evidence>
<name>A0A0R2LDS9_9LACO</name>
<dbReference type="InterPro" id="IPR008964">
    <property type="entry name" value="Invasin/intimin_cell_adhesion"/>
</dbReference>
<dbReference type="Gene3D" id="2.60.40.1080">
    <property type="match status" value="1"/>
</dbReference>
<sequence length="660" mass="72763">MKNKKSKGFQKVIKSLLLILVPLILITLTYSREQQIARAIDDEVVVIPPNKPHAPPKKFLGIWMTNGYGLQPNPDYYTVVDSPVTLRTDAGRSVWNVILGIFDGEHFRWSQSTDGKNWSPVSKGDGGYRKNFTVTPNKVGTVWYQLDTQYYTYLTGWLGFKTHIYSNVAAVHTLPEAVNALKLDVTVDDKYLYNTSDQLSNTTYAHAIPTPANATGDITWSVDNTTLATIDENGMVTANNKSISGTVRVTGTFTNKDGTSVQDDEDIIIGGGLDDQTVDSGESATFTLLGDTGGDADGDDDDGNGTVTIDWYKYAPGASKGVKVSSGDETFYTTPATTMADDGSYFQAIITFSTSKITKTITSNKAKLTVIPSSKPDIEITNKLINNTYQHQDNTDQHLIDSTGDDNITYYDNLINKSDDGVLKDGYYVIPMLPGTKVNSVEVAGEELTTDDYQIIPDSDTGSDNLILTVGDLNPDVSKDIVVNTTAPDITAKKEFSFNSYVYGVNHDGEVYRNEATDERIDYITNKIFPKIEDIDFGSISAFSKSTLKYRPDTLNSPNSMINVNDDRREKKSLKVFVTQNGEMINDNGDVLAASLRYYDSGNHSDILNSKTPIYQTDVGTALESIDWDKKDGLLLHINDNYLKGGKYSTTLNWSFEDSI</sequence>
<dbReference type="Proteomes" id="UP000051006">
    <property type="component" value="Unassembled WGS sequence"/>
</dbReference>
<dbReference type="EMBL" id="JQCF01000005">
    <property type="protein sequence ID" value="KRO00063.1"/>
    <property type="molecule type" value="Genomic_DNA"/>
</dbReference>
<feature type="domain" description="BIG2" evidence="1">
    <location>
        <begin position="200"/>
        <end position="255"/>
    </location>
</feature>
<reference evidence="2 3" key="1">
    <citation type="journal article" date="2015" name="Genome Announc.">
        <title>Expanding the biotechnology potential of lactobacilli through comparative genomics of 213 strains and associated genera.</title>
        <authorList>
            <person name="Sun Z."/>
            <person name="Harris H.M."/>
            <person name="McCann A."/>
            <person name="Guo C."/>
            <person name="Argimon S."/>
            <person name="Zhang W."/>
            <person name="Yang X."/>
            <person name="Jeffery I.B."/>
            <person name="Cooney J.C."/>
            <person name="Kagawa T.F."/>
            <person name="Liu W."/>
            <person name="Song Y."/>
            <person name="Salvetti E."/>
            <person name="Wrobel A."/>
            <person name="Rasinkangas P."/>
            <person name="Parkhill J."/>
            <person name="Rea M.C."/>
            <person name="O'Sullivan O."/>
            <person name="Ritari J."/>
            <person name="Douillard F.P."/>
            <person name="Paul Ross R."/>
            <person name="Yang R."/>
            <person name="Briner A.E."/>
            <person name="Felis G.E."/>
            <person name="de Vos W.M."/>
            <person name="Barrangou R."/>
            <person name="Klaenhammer T.R."/>
            <person name="Caufield P.W."/>
            <person name="Cui Y."/>
            <person name="Zhang H."/>
            <person name="O'Toole P.W."/>
        </authorList>
    </citation>
    <scope>NUCLEOTIDE SEQUENCE [LARGE SCALE GENOMIC DNA]</scope>
    <source>
        <strain evidence="2 3">DSM 24716</strain>
    </source>
</reference>
<dbReference type="OrthoDB" id="2318209at2"/>
<dbReference type="RefSeq" id="WP_057880220.1">
    <property type="nucleotide sequence ID" value="NZ_JQCF01000005.1"/>
</dbReference>
<evidence type="ECO:0000313" key="3">
    <source>
        <dbReference type="Proteomes" id="UP000051006"/>
    </source>
</evidence>
<dbReference type="Pfam" id="PF02368">
    <property type="entry name" value="Big_2"/>
    <property type="match status" value="1"/>
</dbReference>
<keyword evidence="3" id="KW-1185">Reference proteome</keyword>
<accession>A0A0R2LDS9</accession>
<protein>
    <submittedName>
        <fullName evidence="2">Cell surface SD repeat-containing protein</fullName>
    </submittedName>
</protein>
<proteinExistence type="predicted"/>
<dbReference type="STRING" id="993692.IV57_GL002079"/>
<dbReference type="AlphaFoldDB" id="A0A0R2LDS9"/>
<dbReference type="PATRIC" id="fig|993692.3.peg.2111"/>
<dbReference type="InterPro" id="IPR003343">
    <property type="entry name" value="Big_2"/>
</dbReference>
<organism evidence="2 3">
    <name type="scientific">Companilactobacillus kimchiensis</name>
    <dbReference type="NCBI Taxonomy" id="993692"/>
    <lineage>
        <taxon>Bacteria</taxon>
        <taxon>Bacillati</taxon>
        <taxon>Bacillota</taxon>
        <taxon>Bacilli</taxon>
        <taxon>Lactobacillales</taxon>
        <taxon>Lactobacillaceae</taxon>
        <taxon>Companilactobacillus</taxon>
    </lineage>
</organism>